<dbReference type="GO" id="GO:0071973">
    <property type="term" value="P:bacterial-type flagellum-dependent cell motility"/>
    <property type="evidence" value="ECO:0007669"/>
    <property type="project" value="InterPro"/>
</dbReference>
<dbReference type="AlphaFoldDB" id="A0A1R1MNQ8"/>
<dbReference type="InterPro" id="IPR012826">
    <property type="entry name" value="FliN"/>
</dbReference>
<name>A0A1R1MNQ8_9BACT</name>
<dbReference type="PANTHER" id="PTHR43484:SF1">
    <property type="entry name" value="FLAGELLAR MOTOR SWITCH PROTEIN FLIN"/>
    <property type="match status" value="1"/>
</dbReference>
<evidence type="ECO:0000256" key="5">
    <source>
        <dbReference type="ARBA" id="ARBA00022500"/>
    </source>
</evidence>
<evidence type="ECO:0000313" key="11">
    <source>
        <dbReference type="Proteomes" id="UP000187408"/>
    </source>
</evidence>
<dbReference type="EMBL" id="MOEN01000001">
    <property type="protein sequence ID" value="OMH41350.1"/>
    <property type="molecule type" value="Genomic_DNA"/>
</dbReference>
<dbReference type="SUPFAM" id="SSF101801">
    <property type="entry name" value="Surface presentation of antigens (SPOA)"/>
    <property type="match status" value="1"/>
</dbReference>
<dbReference type="GO" id="GO:0005886">
    <property type="term" value="C:plasma membrane"/>
    <property type="evidence" value="ECO:0007669"/>
    <property type="project" value="UniProtKB-SubCell"/>
</dbReference>
<feature type="compositionally biased region" description="Low complexity" evidence="8">
    <location>
        <begin position="7"/>
        <end position="23"/>
    </location>
</feature>
<dbReference type="Gene3D" id="2.30.330.10">
    <property type="entry name" value="SpoA-like"/>
    <property type="match status" value="1"/>
</dbReference>
<dbReference type="GO" id="GO:0009425">
    <property type="term" value="C:bacterial-type flagellum basal body"/>
    <property type="evidence" value="ECO:0007669"/>
    <property type="project" value="InterPro"/>
</dbReference>
<dbReference type="Pfam" id="PF01052">
    <property type="entry name" value="FliMN_C"/>
    <property type="match status" value="1"/>
</dbReference>
<comment type="caution">
    <text evidence="10">The sequence shown here is derived from an EMBL/GenBank/DDBJ whole genome shotgun (WGS) entry which is preliminary data.</text>
</comment>
<evidence type="ECO:0000256" key="2">
    <source>
        <dbReference type="ARBA" id="ARBA00009226"/>
    </source>
</evidence>
<evidence type="ECO:0000313" key="10">
    <source>
        <dbReference type="EMBL" id="OMH41350.1"/>
    </source>
</evidence>
<organism evidence="10 11">
    <name type="scientific">Desulfurobacterium indicum</name>
    <dbReference type="NCBI Taxonomy" id="1914305"/>
    <lineage>
        <taxon>Bacteria</taxon>
        <taxon>Pseudomonadati</taxon>
        <taxon>Aquificota</taxon>
        <taxon>Aquificia</taxon>
        <taxon>Desulfurobacteriales</taxon>
        <taxon>Desulfurobacteriaceae</taxon>
        <taxon>Desulfurobacterium</taxon>
    </lineage>
</organism>
<evidence type="ECO:0000256" key="1">
    <source>
        <dbReference type="ARBA" id="ARBA00004413"/>
    </source>
</evidence>
<keyword evidence="10" id="KW-0969">Cilium</keyword>
<dbReference type="RefSeq" id="WP_076712099.1">
    <property type="nucleotide sequence ID" value="NZ_MOEN01000001.1"/>
</dbReference>
<keyword evidence="4" id="KW-1003">Cell membrane</keyword>
<dbReference type="STRING" id="1914305.BLW93_00230"/>
<evidence type="ECO:0000259" key="9">
    <source>
        <dbReference type="Pfam" id="PF01052"/>
    </source>
</evidence>
<dbReference type="NCBIfam" id="TIGR02480">
    <property type="entry name" value="fliN"/>
    <property type="match status" value="1"/>
</dbReference>
<dbReference type="InterPro" id="IPR001172">
    <property type="entry name" value="FliN_T3SS_HrcQb"/>
</dbReference>
<sequence length="178" mass="20080">MTEEKQNQPQQETEQNQTTENQQSSEPSQEDLAAQWEQALAQQQTESGEQQEGRDEASANTTTETPAEDVMADWSQALAEQQATEKMACPELEKMELLADIPVEISVEVGNTEMKLEDILNLHPNSIVELDRHINEPVDIKVNGKLVAKGELYVVEDQYGIKITQIVTPEERLKLIDY</sequence>
<comment type="similarity">
    <text evidence="2">Belongs to the FliN/MopA/SpaO family.</text>
</comment>
<feature type="domain" description="Flagellar motor switch protein FliN-like C-terminal" evidence="9">
    <location>
        <begin position="97"/>
        <end position="167"/>
    </location>
</feature>
<proteinExistence type="inferred from homology"/>
<dbReference type="InterPro" id="IPR051469">
    <property type="entry name" value="FliN/MopA/SpaO"/>
</dbReference>
<dbReference type="InterPro" id="IPR001543">
    <property type="entry name" value="FliN-like_C"/>
</dbReference>
<evidence type="ECO:0000256" key="3">
    <source>
        <dbReference type="ARBA" id="ARBA00021897"/>
    </source>
</evidence>
<evidence type="ECO:0000256" key="7">
    <source>
        <dbReference type="ARBA" id="ARBA00023136"/>
    </source>
</evidence>
<evidence type="ECO:0000256" key="8">
    <source>
        <dbReference type="SAM" id="MobiDB-lite"/>
    </source>
</evidence>
<dbReference type="GO" id="GO:0006935">
    <property type="term" value="P:chemotaxis"/>
    <property type="evidence" value="ECO:0007669"/>
    <property type="project" value="UniProtKB-KW"/>
</dbReference>
<evidence type="ECO:0000256" key="6">
    <source>
        <dbReference type="ARBA" id="ARBA00022779"/>
    </source>
</evidence>
<dbReference type="PRINTS" id="PR00956">
    <property type="entry name" value="FLGMOTORFLIN"/>
</dbReference>
<gene>
    <name evidence="10" type="ORF">BLW93_00230</name>
</gene>
<comment type="subcellular location">
    <subcellularLocation>
        <location evidence="1">Cell membrane</location>
        <topology evidence="1">Peripheral membrane protein</topology>
        <orientation evidence="1">Cytoplasmic side</orientation>
    </subcellularLocation>
</comment>
<dbReference type="Proteomes" id="UP000187408">
    <property type="component" value="Unassembled WGS sequence"/>
</dbReference>
<reference evidence="10 11" key="1">
    <citation type="submission" date="2016-10" db="EMBL/GenBank/DDBJ databases">
        <title>Genome sequence of a sulfur-reducing bacterium Desulfurobacterium indicum K6013.</title>
        <authorList>
            <person name="Cao J."/>
            <person name="Shao Z."/>
            <person name="Alain K."/>
            <person name="Jebbar M."/>
        </authorList>
    </citation>
    <scope>NUCLEOTIDE SEQUENCE [LARGE SCALE GENOMIC DNA]</scope>
    <source>
        <strain evidence="10 11">K6013</strain>
    </source>
</reference>
<dbReference type="GO" id="GO:0003774">
    <property type="term" value="F:cytoskeletal motor activity"/>
    <property type="evidence" value="ECO:0007669"/>
    <property type="project" value="InterPro"/>
</dbReference>
<keyword evidence="10" id="KW-0966">Cell projection</keyword>
<protein>
    <recommendedName>
        <fullName evidence="3">Flagellar motor switch protein FliN</fullName>
    </recommendedName>
</protein>
<feature type="region of interest" description="Disordered" evidence="8">
    <location>
        <begin position="1"/>
        <end position="67"/>
    </location>
</feature>
<keyword evidence="5" id="KW-0145">Chemotaxis</keyword>
<evidence type="ECO:0000256" key="4">
    <source>
        <dbReference type="ARBA" id="ARBA00022475"/>
    </source>
</evidence>
<dbReference type="PANTHER" id="PTHR43484">
    <property type="match status" value="1"/>
</dbReference>
<keyword evidence="10" id="KW-0282">Flagellum</keyword>
<dbReference type="InterPro" id="IPR036429">
    <property type="entry name" value="SpoA-like_sf"/>
</dbReference>
<accession>A0A1R1MNQ8</accession>
<keyword evidence="7" id="KW-0472">Membrane</keyword>
<keyword evidence="11" id="KW-1185">Reference proteome</keyword>
<feature type="compositionally biased region" description="Low complexity" evidence="8">
    <location>
        <begin position="30"/>
        <end position="50"/>
    </location>
</feature>
<keyword evidence="6" id="KW-0283">Flagellar rotation</keyword>